<evidence type="ECO:0008006" key="3">
    <source>
        <dbReference type="Google" id="ProtNLM"/>
    </source>
</evidence>
<sequence>MKIHKILLLLFIPIIFFSCEEVFDCIIPREPELENKTFPIGTTESYYYVDLKAEINNEPRDQDYDYYFDVSGLPLGMDYFVNFRTISIEGTPAEVGTFDVTIFVDVDGPFRDDGADDLLCNYSTSKTYTLIIEE</sequence>
<keyword evidence="2" id="KW-1185">Reference proteome</keyword>
<comment type="caution">
    <text evidence="1">The sequence shown here is derived from an EMBL/GenBank/DDBJ whole genome shotgun (WGS) entry which is preliminary data.</text>
</comment>
<dbReference type="EMBL" id="JAIUJS010000003">
    <property type="protein sequence ID" value="MCA0152817.1"/>
    <property type="molecule type" value="Genomic_DNA"/>
</dbReference>
<accession>A0ABS7Y1V5</accession>
<dbReference type="Proteomes" id="UP001198402">
    <property type="component" value="Unassembled WGS sequence"/>
</dbReference>
<dbReference type="Gene3D" id="2.60.40.10">
    <property type="entry name" value="Immunoglobulins"/>
    <property type="match status" value="1"/>
</dbReference>
<evidence type="ECO:0000313" key="2">
    <source>
        <dbReference type="Proteomes" id="UP001198402"/>
    </source>
</evidence>
<dbReference type="InterPro" id="IPR013783">
    <property type="entry name" value="Ig-like_fold"/>
</dbReference>
<proteinExistence type="predicted"/>
<dbReference type="RefSeq" id="WP_224477748.1">
    <property type="nucleotide sequence ID" value="NZ_JAIUJS010000003.1"/>
</dbReference>
<reference evidence="2" key="1">
    <citation type="submission" date="2023-07" db="EMBL/GenBank/DDBJ databases">
        <authorList>
            <person name="Yue Y."/>
        </authorList>
    </citation>
    <scope>NUCLEOTIDE SEQUENCE [LARGE SCALE GENOMIC DNA]</scope>
    <source>
        <strain evidence="2">2Y89</strain>
    </source>
</reference>
<dbReference type="PROSITE" id="PS51257">
    <property type="entry name" value="PROKAR_LIPOPROTEIN"/>
    <property type="match status" value="1"/>
</dbReference>
<gene>
    <name evidence="1" type="ORF">LBV24_06290</name>
</gene>
<organism evidence="1 2">
    <name type="scientific">Winogradskyella vincentii</name>
    <dbReference type="NCBI Taxonomy" id="2877122"/>
    <lineage>
        <taxon>Bacteria</taxon>
        <taxon>Pseudomonadati</taxon>
        <taxon>Bacteroidota</taxon>
        <taxon>Flavobacteriia</taxon>
        <taxon>Flavobacteriales</taxon>
        <taxon>Flavobacteriaceae</taxon>
        <taxon>Winogradskyella</taxon>
    </lineage>
</organism>
<name>A0ABS7Y1V5_9FLAO</name>
<protein>
    <recommendedName>
        <fullName evidence="3">DUF4249 family protein</fullName>
    </recommendedName>
</protein>
<evidence type="ECO:0000313" key="1">
    <source>
        <dbReference type="EMBL" id="MCA0152817.1"/>
    </source>
</evidence>